<accession>A0ABD2CFN9</accession>
<evidence type="ECO:0000313" key="1">
    <source>
        <dbReference type="EMBL" id="KAL2743886.1"/>
    </source>
</evidence>
<gene>
    <name evidence="1" type="ORF">V1477_007762</name>
</gene>
<name>A0ABD2CFN9_VESMC</name>
<keyword evidence="2" id="KW-1185">Reference proteome</keyword>
<protein>
    <submittedName>
        <fullName evidence="1">Prohibitin-2 isoform X1</fullName>
    </submittedName>
</protein>
<comment type="caution">
    <text evidence="1">The sequence shown here is derived from an EMBL/GenBank/DDBJ whole genome shotgun (WGS) entry which is preliminary data.</text>
</comment>
<dbReference type="Proteomes" id="UP001607303">
    <property type="component" value="Unassembled WGS sequence"/>
</dbReference>
<evidence type="ECO:0000313" key="2">
    <source>
        <dbReference type="Proteomes" id="UP001607303"/>
    </source>
</evidence>
<reference evidence="1 2" key="1">
    <citation type="journal article" date="2024" name="Ann. Entomol. Soc. Am.">
        <title>Genomic analyses of the southern and eastern yellowjacket wasps (Hymenoptera: Vespidae) reveal evolutionary signatures of social life.</title>
        <authorList>
            <person name="Catto M.A."/>
            <person name="Caine P.B."/>
            <person name="Orr S.E."/>
            <person name="Hunt B.G."/>
            <person name="Goodisman M.A.D."/>
        </authorList>
    </citation>
    <scope>NUCLEOTIDE SEQUENCE [LARGE SCALE GENOMIC DNA]</scope>
    <source>
        <strain evidence="1">232</strain>
        <tissue evidence="1">Head and thorax</tissue>
    </source>
</reference>
<dbReference type="AlphaFoldDB" id="A0ABD2CFN9"/>
<proteinExistence type="predicted"/>
<sequence>MKLSLTPMHLGLALSQNPGYLKLRKIRAARRIARTIAQSQNRVYLSGNSLMLNIQDPSFDDSSDKLKSSEQLNWSNWNDTTQNAVIILKSGPQALKNADKSYIKYTSTDPEDPISLLLDSANDSAKMIIP</sequence>
<organism evidence="1 2">
    <name type="scientific">Vespula maculifrons</name>
    <name type="common">Eastern yellow jacket</name>
    <name type="synonym">Wasp</name>
    <dbReference type="NCBI Taxonomy" id="7453"/>
    <lineage>
        <taxon>Eukaryota</taxon>
        <taxon>Metazoa</taxon>
        <taxon>Ecdysozoa</taxon>
        <taxon>Arthropoda</taxon>
        <taxon>Hexapoda</taxon>
        <taxon>Insecta</taxon>
        <taxon>Pterygota</taxon>
        <taxon>Neoptera</taxon>
        <taxon>Endopterygota</taxon>
        <taxon>Hymenoptera</taxon>
        <taxon>Apocrita</taxon>
        <taxon>Aculeata</taxon>
        <taxon>Vespoidea</taxon>
        <taxon>Vespidae</taxon>
        <taxon>Vespinae</taxon>
        <taxon>Vespula</taxon>
    </lineage>
</organism>
<dbReference type="EMBL" id="JAYRBN010000053">
    <property type="protein sequence ID" value="KAL2743886.1"/>
    <property type="molecule type" value="Genomic_DNA"/>
</dbReference>